<dbReference type="EMBL" id="LT554016">
    <property type="protein sequence ID" value="SAM02833.1"/>
    <property type="molecule type" value="Genomic_DNA"/>
</dbReference>
<dbReference type="InParanoid" id="A0A163JY45"/>
<dbReference type="CDD" id="cd20557">
    <property type="entry name" value="CYCLIN_ScPCL1-like"/>
    <property type="match status" value="1"/>
</dbReference>
<evidence type="ECO:0000313" key="2">
    <source>
        <dbReference type="EMBL" id="SAM02833.1"/>
    </source>
</evidence>
<dbReference type="GO" id="GO:0005634">
    <property type="term" value="C:nucleus"/>
    <property type="evidence" value="ECO:0007669"/>
    <property type="project" value="TreeGrafter"/>
</dbReference>
<dbReference type="InterPro" id="IPR013922">
    <property type="entry name" value="Cyclin_PHO80-like"/>
</dbReference>
<name>A0A163JY45_ABSGL</name>
<dbReference type="STRING" id="4829.A0A163JY45"/>
<dbReference type="InterPro" id="IPR036915">
    <property type="entry name" value="Cyclin-like_sf"/>
</dbReference>
<dbReference type="SUPFAM" id="SSF47954">
    <property type="entry name" value="Cyclin-like"/>
    <property type="match status" value="1"/>
</dbReference>
<dbReference type="GO" id="GO:0000307">
    <property type="term" value="C:cyclin-dependent protein kinase holoenzyme complex"/>
    <property type="evidence" value="ECO:0007669"/>
    <property type="project" value="TreeGrafter"/>
</dbReference>
<feature type="region of interest" description="Disordered" evidence="1">
    <location>
        <begin position="194"/>
        <end position="213"/>
    </location>
</feature>
<dbReference type="Proteomes" id="UP000078561">
    <property type="component" value="Unassembled WGS sequence"/>
</dbReference>
<dbReference type="OrthoDB" id="244495at2759"/>
<gene>
    <name evidence="2" type="primary">ABSGL_08649.1 scaffold 10421</name>
</gene>
<protein>
    <recommendedName>
        <fullName evidence="4">Cyclin-like domain-containing protein</fullName>
    </recommendedName>
</protein>
<dbReference type="PANTHER" id="PTHR15615">
    <property type="match status" value="1"/>
</dbReference>
<dbReference type="GO" id="GO:0016538">
    <property type="term" value="F:cyclin-dependent protein serine/threonine kinase regulator activity"/>
    <property type="evidence" value="ECO:0007669"/>
    <property type="project" value="TreeGrafter"/>
</dbReference>
<evidence type="ECO:0008006" key="4">
    <source>
        <dbReference type="Google" id="ProtNLM"/>
    </source>
</evidence>
<sequence>MTGPQGVFQCSLLSCSDSWQLSELCACLVPQIWIGRAATEPTRSIYASASKRSINTGSNVFKQFCYKIFRHTQISAGCILLALYYLQQLKSIYPTLRSTLGSEFRIFTTALILANKYLDDNTFTNKTWSEVSGIPIHELNIMEMEYLTALNYKLHVHCLRFCSWANQCQQWFQTPPPSSLKRSSSVNHYLAQSHPYQQKPSHHHRTPSSQRIQQRFKSYEPLHPLSHTASMINAMYNSDMTKKKRKRALSPPSQPCHTYLPTPPTKPLLTTPSLSSSLSSMSISPPIMQTSCSTKLQTPMMSWSSSMPTIPYSGATAAANAAAYVTYHHHHHHHHHHYHPNPGNTSYAISSNLVSRIRCLEIE</sequence>
<dbReference type="AlphaFoldDB" id="A0A163JY45"/>
<dbReference type="Gene3D" id="1.10.472.10">
    <property type="entry name" value="Cyclin-like"/>
    <property type="match status" value="1"/>
</dbReference>
<evidence type="ECO:0000256" key="1">
    <source>
        <dbReference type="SAM" id="MobiDB-lite"/>
    </source>
</evidence>
<dbReference type="FunCoup" id="A0A163JY45">
    <property type="interactions" value="6"/>
</dbReference>
<keyword evidence="3" id="KW-1185">Reference proteome</keyword>
<evidence type="ECO:0000313" key="3">
    <source>
        <dbReference type="Proteomes" id="UP000078561"/>
    </source>
</evidence>
<dbReference type="PANTHER" id="PTHR15615:SF27">
    <property type="entry name" value="PHO85 CYCLIN CLG1"/>
    <property type="match status" value="1"/>
</dbReference>
<organism evidence="2">
    <name type="scientific">Absidia glauca</name>
    <name type="common">Pin mould</name>
    <dbReference type="NCBI Taxonomy" id="4829"/>
    <lineage>
        <taxon>Eukaryota</taxon>
        <taxon>Fungi</taxon>
        <taxon>Fungi incertae sedis</taxon>
        <taxon>Mucoromycota</taxon>
        <taxon>Mucoromycotina</taxon>
        <taxon>Mucoromycetes</taxon>
        <taxon>Mucorales</taxon>
        <taxon>Cunninghamellaceae</taxon>
        <taxon>Absidia</taxon>
    </lineage>
</organism>
<dbReference type="Pfam" id="PF08613">
    <property type="entry name" value="Cyclin"/>
    <property type="match status" value="1"/>
</dbReference>
<accession>A0A163JY45</accession>
<dbReference type="GO" id="GO:0019901">
    <property type="term" value="F:protein kinase binding"/>
    <property type="evidence" value="ECO:0007669"/>
    <property type="project" value="InterPro"/>
</dbReference>
<feature type="region of interest" description="Disordered" evidence="1">
    <location>
        <begin position="241"/>
        <end position="275"/>
    </location>
</feature>
<proteinExistence type="predicted"/>
<dbReference type="OMA" id="NIMEMEY"/>
<reference evidence="2" key="1">
    <citation type="submission" date="2016-04" db="EMBL/GenBank/DDBJ databases">
        <authorList>
            <person name="Evans L.H."/>
            <person name="Alamgir A."/>
            <person name="Owens N."/>
            <person name="Weber N.D."/>
            <person name="Virtaneva K."/>
            <person name="Barbian K."/>
            <person name="Babar A."/>
            <person name="Rosenke K."/>
        </authorList>
    </citation>
    <scope>NUCLEOTIDE SEQUENCE [LARGE SCALE GENOMIC DNA]</scope>
    <source>
        <strain evidence="2">CBS 101.48</strain>
    </source>
</reference>